<sequence length="114" mass="12934">MTYWDELAYSIDFFDNLGVLLELFFITSCLATIVYIATKNQYLSYLAAGPIFFILANVFYQTSHLILVIVAMSIQGLVVWLIHRLDVLGTLSSKAEVAKIAVNKQERVELEEPQ</sequence>
<evidence type="ECO:0000256" key="1">
    <source>
        <dbReference type="SAM" id="Phobius"/>
    </source>
</evidence>
<accession>A0ABV9MEE0</accession>
<feature type="transmembrane region" description="Helical" evidence="1">
    <location>
        <begin position="17"/>
        <end position="37"/>
    </location>
</feature>
<keyword evidence="1" id="KW-0812">Transmembrane</keyword>
<keyword evidence="1" id="KW-1133">Transmembrane helix</keyword>
<dbReference type="RefSeq" id="WP_377279166.1">
    <property type="nucleotide sequence ID" value="NZ_JBHSGL010000005.1"/>
</dbReference>
<name>A0ABV9MEE0_9BACL</name>
<evidence type="ECO:0008006" key="4">
    <source>
        <dbReference type="Google" id="ProtNLM"/>
    </source>
</evidence>
<proteinExistence type="predicted"/>
<keyword evidence="3" id="KW-1185">Reference proteome</keyword>
<feature type="transmembrane region" description="Helical" evidence="1">
    <location>
        <begin position="65"/>
        <end position="82"/>
    </location>
</feature>
<comment type="caution">
    <text evidence="2">The sequence shown here is derived from an EMBL/GenBank/DDBJ whole genome shotgun (WGS) entry which is preliminary data.</text>
</comment>
<evidence type="ECO:0000313" key="2">
    <source>
        <dbReference type="EMBL" id="MFC4713456.1"/>
    </source>
</evidence>
<protein>
    <recommendedName>
        <fullName evidence="4">YlaH-like family protein</fullName>
    </recommendedName>
</protein>
<dbReference type="EMBL" id="JBHSGL010000005">
    <property type="protein sequence ID" value="MFC4713456.1"/>
    <property type="molecule type" value="Genomic_DNA"/>
</dbReference>
<evidence type="ECO:0000313" key="3">
    <source>
        <dbReference type="Proteomes" id="UP001595932"/>
    </source>
</evidence>
<dbReference type="Proteomes" id="UP001595932">
    <property type="component" value="Unassembled WGS sequence"/>
</dbReference>
<organism evidence="2 3">
    <name type="scientific">Planococcus dechangensis</name>
    <dbReference type="NCBI Taxonomy" id="1176255"/>
    <lineage>
        <taxon>Bacteria</taxon>
        <taxon>Bacillati</taxon>
        <taxon>Bacillota</taxon>
        <taxon>Bacilli</taxon>
        <taxon>Bacillales</taxon>
        <taxon>Caryophanaceae</taxon>
        <taxon>Planococcus</taxon>
    </lineage>
</organism>
<gene>
    <name evidence="2" type="ORF">ACFO5U_11305</name>
</gene>
<keyword evidence="1" id="KW-0472">Membrane</keyword>
<feature type="transmembrane region" description="Helical" evidence="1">
    <location>
        <begin position="42"/>
        <end position="59"/>
    </location>
</feature>
<reference evidence="3" key="1">
    <citation type="journal article" date="2019" name="Int. J. Syst. Evol. Microbiol.">
        <title>The Global Catalogue of Microorganisms (GCM) 10K type strain sequencing project: providing services to taxonomists for standard genome sequencing and annotation.</title>
        <authorList>
            <consortium name="The Broad Institute Genomics Platform"/>
            <consortium name="The Broad Institute Genome Sequencing Center for Infectious Disease"/>
            <person name="Wu L."/>
            <person name="Ma J."/>
        </authorList>
    </citation>
    <scope>NUCLEOTIDE SEQUENCE [LARGE SCALE GENOMIC DNA]</scope>
    <source>
        <strain evidence="3">CGMCC 1.12151</strain>
    </source>
</reference>